<evidence type="ECO:0008006" key="3">
    <source>
        <dbReference type="Google" id="ProtNLM"/>
    </source>
</evidence>
<comment type="caution">
    <text evidence="1">The sequence shown here is derived from an EMBL/GenBank/DDBJ whole genome shotgun (WGS) entry which is preliminary data.</text>
</comment>
<name>A0AB38E3D3_XANCH</name>
<dbReference type="EMBL" id="OCYS01000100">
    <property type="protein sequence ID" value="SON90159.1"/>
    <property type="molecule type" value="Genomic_DNA"/>
</dbReference>
<dbReference type="AlphaFoldDB" id="A0AB38E3D3"/>
<reference evidence="1 2" key="1">
    <citation type="submission" date="2017-10" db="EMBL/GenBank/DDBJ databases">
        <authorList>
            <person name="Regsiter A."/>
            <person name="William W."/>
        </authorList>
    </citation>
    <scope>NUCLEOTIDE SEQUENCE [LARGE SCALE GENOMIC DNA]</scope>
    <source>
        <strain evidence="1 2">CFBP7430</strain>
    </source>
</reference>
<organism evidence="1 2">
    <name type="scientific">Xanthomonas campestris pv. phaseoli</name>
    <dbReference type="NCBI Taxonomy" id="317013"/>
    <lineage>
        <taxon>Bacteria</taxon>
        <taxon>Pseudomonadati</taxon>
        <taxon>Pseudomonadota</taxon>
        <taxon>Gammaproteobacteria</taxon>
        <taxon>Lysobacterales</taxon>
        <taxon>Lysobacteraceae</taxon>
        <taxon>Xanthomonas</taxon>
    </lineage>
</organism>
<sequence>MADDSLSSFADAVVESVHRRALCSARGALTIRLRQPAAQCEWRLALPSQTTNYKRAPSRRPLDLRVAYQGSLCAASALSSHRSPAL</sequence>
<accession>A0AB38E3D3</accession>
<dbReference type="Proteomes" id="UP000234166">
    <property type="component" value="Unassembled WGS sequence"/>
</dbReference>
<protein>
    <recommendedName>
        <fullName evidence="3">Transposase</fullName>
    </recommendedName>
</protein>
<proteinExistence type="predicted"/>
<evidence type="ECO:0000313" key="1">
    <source>
        <dbReference type="EMBL" id="SON90159.1"/>
    </source>
</evidence>
<evidence type="ECO:0000313" key="2">
    <source>
        <dbReference type="Proteomes" id="UP000234166"/>
    </source>
</evidence>
<gene>
    <name evidence="1" type="ORF">XAP7430_450018</name>
</gene>